<proteinExistence type="predicted"/>
<protein>
    <submittedName>
        <fullName evidence="1">Uncharacterized protein</fullName>
    </submittedName>
</protein>
<evidence type="ECO:0000313" key="2">
    <source>
        <dbReference type="Proteomes" id="UP000762676"/>
    </source>
</evidence>
<organism evidence="1 2">
    <name type="scientific">Elysia marginata</name>
    <dbReference type="NCBI Taxonomy" id="1093978"/>
    <lineage>
        <taxon>Eukaryota</taxon>
        <taxon>Metazoa</taxon>
        <taxon>Spiralia</taxon>
        <taxon>Lophotrochozoa</taxon>
        <taxon>Mollusca</taxon>
        <taxon>Gastropoda</taxon>
        <taxon>Heterobranchia</taxon>
        <taxon>Euthyneura</taxon>
        <taxon>Panpulmonata</taxon>
        <taxon>Sacoglossa</taxon>
        <taxon>Placobranchoidea</taxon>
        <taxon>Plakobranchidae</taxon>
        <taxon>Elysia</taxon>
    </lineage>
</organism>
<sequence length="79" mass="9177">MDLVNSAENFRCYAEDDTSEMSRDQDRSWMIKRDNVLLLPRDECKIQKRVYVGMHTASIHPGKQAATILQLDVWKLTPP</sequence>
<reference evidence="1 2" key="1">
    <citation type="journal article" date="2021" name="Elife">
        <title>Chloroplast acquisition without the gene transfer in kleptoplastic sea slugs, Plakobranchus ocellatus.</title>
        <authorList>
            <person name="Maeda T."/>
            <person name="Takahashi S."/>
            <person name="Yoshida T."/>
            <person name="Shimamura S."/>
            <person name="Takaki Y."/>
            <person name="Nagai Y."/>
            <person name="Toyoda A."/>
            <person name="Suzuki Y."/>
            <person name="Arimoto A."/>
            <person name="Ishii H."/>
            <person name="Satoh N."/>
            <person name="Nishiyama T."/>
            <person name="Hasebe M."/>
            <person name="Maruyama T."/>
            <person name="Minagawa J."/>
            <person name="Obokata J."/>
            <person name="Shigenobu S."/>
        </authorList>
    </citation>
    <scope>NUCLEOTIDE SEQUENCE [LARGE SCALE GENOMIC DNA]</scope>
</reference>
<dbReference type="AlphaFoldDB" id="A0AAV4E992"/>
<accession>A0AAV4E992</accession>
<comment type="caution">
    <text evidence="1">The sequence shown here is derived from an EMBL/GenBank/DDBJ whole genome shotgun (WGS) entry which is preliminary data.</text>
</comment>
<name>A0AAV4E992_9GAST</name>
<keyword evidence="2" id="KW-1185">Reference proteome</keyword>
<evidence type="ECO:0000313" key="1">
    <source>
        <dbReference type="EMBL" id="GFR57344.1"/>
    </source>
</evidence>
<dbReference type="EMBL" id="BMAT01003539">
    <property type="protein sequence ID" value="GFR57344.1"/>
    <property type="molecule type" value="Genomic_DNA"/>
</dbReference>
<gene>
    <name evidence="1" type="ORF">ElyMa_001742200</name>
</gene>
<dbReference type="Proteomes" id="UP000762676">
    <property type="component" value="Unassembled WGS sequence"/>
</dbReference>